<dbReference type="EMBL" id="WHVB01000008">
    <property type="protein sequence ID" value="KAF8480292.1"/>
    <property type="molecule type" value="Genomic_DNA"/>
</dbReference>
<evidence type="ECO:0000256" key="4">
    <source>
        <dbReference type="PROSITE-ProRule" id="PRU00134"/>
    </source>
</evidence>
<evidence type="ECO:0000259" key="6">
    <source>
        <dbReference type="PROSITE" id="PS50280"/>
    </source>
</evidence>
<dbReference type="PANTHER" id="PTHR12197:SF251">
    <property type="entry name" value="EG:BACR7C10.4 PROTEIN"/>
    <property type="match status" value="1"/>
</dbReference>
<evidence type="ECO:0000256" key="3">
    <source>
        <dbReference type="ARBA" id="ARBA00022833"/>
    </source>
</evidence>
<dbReference type="PROSITE" id="PS50280">
    <property type="entry name" value="SET"/>
    <property type="match status" value="1"/>
</dbReference>
<sequence length="567" mass="60745">MSFADVRARRQAKDARSLVGSSSSSGPKLISIEPPEPLFGALPSSIDIQSSPERGRGIYAKEPLKRGGTVFSIKPPIYVLSTKNLEHFCSSCISPAPPTGLKRCTQCKNLWYCNATCQNNDWALHKKECAAMQRWAAGAPSLDVAIPAEPIRCLGRVLWGKRKWGLDSVWTREMDAMQSHRTSLPPEAAESHTHLAHAVIRYLGLTAPEELVPFGINDAAGIVDLISRFATNSITLTSPSLAPLGVSVSPLVALVNHSCDPNAVVVFPRSAKDPASQEPEAQLIAIRDISPGEEIFTSYIDTTLPRAHRQEALSATYNFSCGCGFCSRPPAPDPREALACPKTCGGACPFPSEEDPLTRCVNCKTAVASTDAVLDALRIGQEALQKATHLQFSDLPKAQQLTTNMIPILTSAKALPSSHPLLALTRLRQSLLLAAFPSNLTQDALDGLIRASSASVTGLNAVFPPGHPTRALALAELGKLLAVDEPEPRPAAPGSSVFPPSGPARLRLACETLIRARDELLISFGEHNDGGEVGREVREMVVRVERELAAWGQGVRNVIEDGAGLKT</sequence>
<evidence type="ECO:0000313" key="9">
    <source>
        <dbReference type="Proteomes" id="UP000759537"/>
    </source>
</evidence>
<keyword evidence="3" id="KW-0862">Zinc</keyword>
<feature type="compositionally biased region" description="Basic and acidic residues" evidence="5">
    <location>
        <begin position="1"/>
        <end position="16"/>
    </location>
</feature>
<evidence type="ECO:0000313" key="8">
    <source>
        <dbReference type="EMBL" id="KAF8480292.1"/>
    </source>
</evidence>
<dbReference type="InterPro" id="IPR050869">
    <property type="entry name" value="H3K4_H4K5_MeTrfase"/>
</dbReference>
<dbReference type="SMART" id="SM00317">
    <property type="entry name" value="SET"/>
    <property type="match status" value="1"/>
</dbReference>
<evidence type="ECO:0000256" key="1">
    <source>
        <dbReference type="ARBA" id="ARBA00022723"/>
    </source>
</evidence>
<feature type="region of interest" description="Disordered" evidence="5">
    <location>
        <begin position="1"/>
        <end position="30"/>
    </location>
</feature>
<dbReference type="Proteomes" id="UP000759537">
    <property type="component" value="Unassembled WGS sequence"/>
</dbReference>
<evidence type="ECO:0000256" key="5">
    <source>
        <dbReference type="SAM" id="MobiDB-lite"/>
    </source>
</evidence>
<dbReference type="Gene3D" id="1.10.220.160">
    <property type="match status" value="1"/>
</dbReference>
<dbReference type="AlphaFoldDB" id="A0A9P5MW45"/>
<keyword evidence="1" id="KW-0479">Metal-binding</keyword>
<reference evidence="8" key="2">
    <citation type="journal article" date="2020" name="Nat. Commun.">
        <title>Large-scale genome sequencing of mycorrhizal fungi provides insights into the early evolution of symbiotic traits.</title>
        <authorList>
            <person name="Miyauchi S."/>
            <person name="Kiss E."/>
            <person name="Kuo A."/>
            <person name="Drula E."/>
            <person name="Kohler A."/>
            <person name="Sanchez-Garcia M."/>
            <person name="Morin E."/>
            <person name="Andreopoulos B."/>
            <person name="Barry K.W."/>
            <person name="Bonito G."/>
            <person name="Buee M."/>
            <person name="Carver A."/>
            <person name="Chen C."/>
            <person name="Cichocki N."/>
            <person name="Clum A."/>
            <person name="Culley D."/>
            <person name="Crous P.W."/>
            <person name="Fauchery L."/>
            <person name="Girlanda M."/>
            <person name="Hayes R.D."/>
            <person name="Keri Z."/>
            <person name="LaButti K."/>
            <person name="Lipzen A."/>
            <person name="Lombard V."/>
            <person name="Magnuson J."/>
            <person name="Maillard F."/>
            <person name="Murat C."/>
            <person name="Nolan M."/>
            <person name="Ohm R.A."/>
            <person name="Pangilinan J."/>
            <person name="Pereira M.F."/>
            <person name="Perotto S."/>
            <person name="Peter M."/>
            <person name="Pfister S."/>
            <person name="Riley R."/>
            <person name="Sitrit Y."/>
            <person name="Stielow J.B."/>
            <person name="Szollosi G."/>
            <person name="Zifcakova L."/>
            <person name="Stursova M."/>
            <person name="Spatafora J.W."/>
            <person name="Tedersoo L."/>
            <person name="Vaario L.M."/>
            <person name="Yamada A."/>
            <person name="Yan M."/>
            <person name="Wang P."/>
            <person name="Xu J."/>
            <person name="Bruns T."/>
            <person name="Baldrian P."/>
            <person name="Vilgalys R."/>
            <person name="Dunand C."/>
            <person name="Henrissat B."/>
            <person name="Grigoriev I.V."/>
            <person name="Hibbett D."/>
            <person name="Nagy L.G."/>
            <person name="Martin F.M."/>
        </authorList>
    </citation>
    <scope>NUCLEOTIDE SEQUENCE</scope>
    <source>
        <strain evidence="8">Prilba</strain>
    </source>
</reference>
<dbReference type="InterPro" id="IPR001214">
    <property type="entry name" value="SET_dom"/>
</dbReference>
<keyword evidence="2 4" id="KW-0863">Zinc-finger</keyword>
<protein>
    <submittedName>
        <fullName evidence="8">SET domain-containing protein</fullName>
    </submittedName>
</protein>
<dbReference type="GO" id="GO:0005634">
    <property type="term" value="C:nucleus"/>
    <property type="evidence" value="ECO:0007669"/>
    <property type="project" value="TreeGrafter"/>
</dbReference>
<dbReference type="Pfam" id="PF01753">
    <property type="entry name" value="zf-MYND"/>
    <property type="match status" value="1"/>
</dbReference>
<feature type="domain" description="MYND-type" evidence="7">
    <location>
        <begin position="89"/>
        <end position="129"/>
    </location>
</feature>
<proteinExistence type="predicted"/>
<dbReference type="PANTHER" id="PTHR12197">
    <property type="entry name" value="HISTONE-LYSINE N-METHYLTRANSFERASE SMYD"/>
    <property type="match status" value="1"/>
</dbReference>
<comment type="caution">
    <text evidence="8">The sequence shown here is derived from an EMBL/GenBank/DDBJ whole genome shotgun (WGS) entry which is preliminary data.</text>
</comment>
<name>A0A9P5MW45_9AGAM</name>
<evidence type="ECO:0000259" key="7">
    <source>
        <dbReference type="PROSITE" id="PS50865"/>
    </source>
</evidence>
<reference evidence="8" key="1">
    <citation type="submission" date="2019-10" db="EMBL/GenBank/DDBJ databases">
        <authorList>
            <consortium name="DOE Joint Genome Institute"/>
            <person name="Kuo A."/>
            <person name="Miyauchi S."/>
            <person name="Kiss E."/>
            <person name="Drula E."/>
            <person name="Kohler A."/>
            <person name="Sanchez-Garcia M."/>
            <person name="Andreopoulos B."/>
            <person name="Barry K.W."/>
            <person name="Bonito G."/>
            <person name="Buee M."/>
            <person name="Carver A."/>
            <person name="Chen C."/>
            <person name="Cichocki N."/>
            <person name="Clum A."/>
            <person name="Culley D."/>
            <person name="Crous P.W."/>
            <person name="Fauchery L."/>
            <person name="Girlanda M."/>
            <person name="Hayes R."/>
            <person name="Keri Z."/>
            <person name="LaButti K."/>
            <person name="Lipzen A."/>
            <person name="Lombard V."/>
            <person name="Magnuson J."/>
            <person name="Maillard F."/>
            <person name="Morin E."/>
            <person name="Murat C."/>
            <person name="Nolan M."/>
            <person name="Ohm R."/>
            <person name="Pangilinan J."/>
            <person name="Pereira M."/>
            <person name="Perotto S."/>
            <person name="Peter M."/>
            <person name="Riley R."/>
            <person name="Sitrit Y."/>
            <person name="Stielow B."/>
            <person name="Szollosi G."/>
            <person name="Zifcakova L."/>
            <person name="Stursova M."/>
            <person name="Spatafora J.W."/>
            <person name="Tedersoo L."/>
            <person name="Vaario L.-M."/>
            <person name="Yamada A."/>
            <person name="Yan M."/>
            <person name="Wang P."/>
            <person name="Xu J."/>
            <person name="Bruns T."/>
            <person name="Baldrian P."/>
            <person name="Vilgalys R."/>
            <person name="Henrissat B."/>
            <person name="Grigoriev I.V."/>
            <person name="Hibbett D."/>
            <person name="Nagy L.G."/>
            <person name="Martin F.M."/>
        </authorList>
    </citation>
    <scope>NUCLEOTIDE SEQUENCE</scope>
    <source>
        <strain evidence="8">Prilba</strain>
    </source>
</reference>
<dbReference type="GO" id="GO:0008270">
    <property type="term" value="F:zinc ion binding"/>
    <property type="evidence" value="ECO:0007669"/>
    <property type="project" value="UniProtKB-KW"/>
</dbReference>
<evidence type="ECO:0000256" key="2">
    <source>
        <dbReference type="ARBA" id="ARBA00022771"/>
    </source>
</evidence>
<accession>A0A9P5MW45</accession>
<dbReference type="Gene3D" id="6.10.140.2220">
    <property type="match status" value="1"/>
</dbReference>
<dbReference type="Gene3D" id="2.170.270.10">
    <property type="entry name" value="SET domain"/>
    <property type="match status" value="1"/>
</dbReference>
<gene>
    <name evidence="8" type="ORF">DFH94DRAFT_469431</name>
</gene>
<dbReference type="OrthoDB" id="265717at2759"/>
<dbReference type="InterPro" id="IPR046341">
    <property type="entry name" value="SET_dom_sf"/>
</dbReference>
<dbReference type="PROSITE" id="PS50865">
    <property type="entry name" value="ZF_MYND_2"/>
    <property type="match status" value="1"/>
</dbReference>
<dbReference type="SUPFAM" id="SSF82199">
    <property type="entry name" value="SET domain"/>
    <property type="match status" value="1"/>
</dbReference>
<feature type="domain" description="SET" evidence="6">
    <location>
        <begin position="44"/>
        <end position="300"/>
    </location>
</feature>
<organism evidence="8 9">
    <name type="scientific">Russula ochroleuca</name>
    <dbReference type="NCBI Taxonomy" id="152965"/>
    <lineage>
        <taxon>Eukaryota</taxon>
        <taxon>Fungi</taxon>
        <taxon>Dikarya</taxon>
        <taxon>Basidiomycota</taxon>
        <taxon>Agaricomycotina</taxon>
        <taxon>Agaricomycetes</taxon>
        <taxon>Russulales</taxon>
        <taxon>Russulaceae</taxon>
        <taxon>Russula</taxon>
    </lineage>
</organism>
<keyword evidence="9" id="KW-1185">Reference proteome</keyword>
<dbReference type="Pfam" id="PF00856">
    <property type="entry name" value="SET"/>
    <property type="match status" value="1"/>
</dbReference>
<dbReference type="InterPro" id="IPR002893">
    <property type="entry name" value="Znf_MYND"/>
</dbReference>